<dbReference type="Proteomes" id="UP000606115">
    <property type="component" value="Unassembled WGS sequence"/>
</dbReference>
<dbReference type="GeneID" id="303302943"/>
<feature type="domain" description="AAA+ ATPase" evidence="5">
    <location>
        <begin position="244"/>
        <end position="371"/>
    </location>
</feature>
<protein>
    <submittedName>
        <fullName evidence="6">ATPase</fullName>
    </submittedName>
</protein>
<proteinExistence type="inferred from homology"/>
<evidence type="ECO:0000313" key="6">
    <source>
        <dbReference type="EMBL" id="GGJ49798.1"/>
    </source>
</evidence>
<sequence>MDEELRTFMRSFTHLTRLAEEYQQEPKGKLLAPVLAEHLGVDPSTVALVIESFGSHRLADANIILDGLTSRDSEAKLVGLSGQDRHHFDLGDLIGVQGNFGVLGEPSYTSLAVGPGKQRRFLSFGIHLFSYEQVPIAVLLRQANPEYGKPEATLEVLCVNSELTDAFLAEFREGLRTTSVYRGHVISFKASEYAESNSGVTFHEREAISGEQLILPAGLRERIEEQVLGVGTHREALLAYGAHLKRGVLLYGPPGTGKTHTVRYLASAATEHTVILLNGNTLSLVSQASAMARALQPSIVVLEDCDLVAEDRSFGNGPQPLLFEVLDSMDGLDSDADVSFVLTTNRVESLESALVQRPGRIDLAVQIPRPDYEARKALLRLYGSKLELPEETIDSVAQKTEGTTASFTRELIRRAILSAAIAGVSVSAQHVEDAATALMDDSESLTRDFLGGTQDPDLGTDESTSEEYGSFGWVSLPETRNLGFDPGAGTSTDTEPPQTEDD</sequence>
<dbReference type="Gene3D" id="1.10.8.60">
    <property type="match status" value="1"/>
</dbReference>
<dbReference type="InterPro" id="IPR027417">
    <property type="entry name" value="P-loop_NTPase"/>
</dbReference>
<reference evidence="7" key="1">
    <citation type="journal article" date="2019" name="Int. J. Syst. Evol. Microbiol.">
        <title>The Global Catalogue of Microorganisms (GCM) 10K type strain sequencing project: providing services to taxonomists for standard genome sequencing and annotation.</title>
        <authorList>
            <consortium name="The Broad Institute Genomics Platform"/>
            <consortium name="The Broad Institute Genome Sequencing Center for Infectious Disease"/>
            <person name="Wu L."/>
            <person name="Ma J."/>
        </authorList>
    </citation>
    <scope>NUCLEOTIDE SEQUENCE [LARGE SCALE GENOMIC DNA]</scope>
    <source>
        <strain evidence="7">CGMCC 1.3685</strain>
    </source>
</reference>
<comment type="similarity">
    <text evidence="1">Belongs to the AAA ATPase family.</text>
</comment>
<dbReference type="Gene3D" id="3.40.50.300">
    <property type="entry name" value="P-loop containing nucleotide triphosphate hydrolases"/>
    <property type="match status" value="1"/>
</dbReference>
<dbReference type="EMBL" id="BMKX01000001">
    <property type="protein sequence ID" value="GGJ49798.1"/>
    <property type="molecule type" value="Genomic_DNA"/>
</dbReference>
<comment type="caution">
    <text evidence="6">The sequence shown here is derived from an EMBL/GenBank/DDBJ whole genome shotgun (WGS) entry which is preliminary data.</text>
</comment>
<accession>A0ABQ2D8S9</accession>
<dbReference type="Pfam" id="PF00004">
    <property type="entry name" value="AAA"/>
    <property type="match status" value="1"/>
</dbReference>
<keyword evidence="3" id="KW-0067">ATP-binding</keyword>
<gene>
    <name evidence="6" type="ORF">GCM10007173_05440</name>
</gene>
<evidence type="ECO:0000313" key="7">
    <source>
        <dbReference type="Proteomes" id="UP000606115"/>
    </source>
</evidence>
<dbReference type="PANTHER" id="PTHR23073">
    <property type="entry name" value="26S PROTEASOME REGULATORY SUBUNIT"/>
    <property type="match status" value="1"/>
</dbReference>
<name>A0ABQ2D8S9_9MICC</name>
<feature type="region of interest" description="Disordered" evidence="4">
    <location>
        <begin position="446"/>
        <end position="502"/>
    </location>
</feature>
<dbReference type="RefSeq" id="WP_188683478.1">
    <property type="nucleotide sequence ID" value="NZ_BMKX01000001.1"/>
</dbReference>
<organism evidence="6 7">
    <name type="scientific">Glutamicibacter ardleyensis</name>
    <dbReference type="NCBI Taxonomy" id="225894"/>
    <lineage>
        <taxon>Bacteria</taxon>
        <taxon>Bacillati</taxon>
        <taxon>Actinomycetota</taxon>
        <taxon>Actinomycetes</taxon>
        <taxon>Micrococcales</taxon>
        <taxon>Micrococcaceae</taxon>
        <taxon>Glutamicibacter</taxon>
    </lineage>
</organism>
<evidence type="ECO:0000256" key="3">
    <source>
        <dbReference type="ARBA" id="ARBA00022840"/>
    </source>
</evidence>
<dbReference type="InterPro" id="IPR003593">
    <property type="entry name" value="AAA+_ATPase"/>
</dbReference>
<evidence type="ECO:0000256" key="1">
    <source>
        <dbReference type="ARBA" id="ARBA00006914"/>
    </source>
</evidence>
<dbReference type="CDD" id="cd19481">
    <property type="entry name" value="RecA-like_protease"/>
    <property type="match status" value="1"/>
</dbReference>
<keyword evidence="2" id="KW-0547">Nucleotide-binding</keyword>
<feature type="compositionally biased region" description="Polar residues" evidence="4">
    <location>
        <begin position="489"/>
        <end position="502"/>
    </location>
</feature>
<dbReference type="InterPro" id="IPR050221">
    <property type="entry name" value="26S_Proteasome_ATPase"/>
</dbReference>
<dbReference type="InterPro" id="IPR003959">
    <property type="entry name" value="ATPase_AAA_core"/>
</dbReference>
<evidence type="ECO:0000256" key="4">
    <source>
        <dbReference type="SAM" id="MobiDB-lite"/>
    </source>
</evidence>
<dbReference type="SUPFAM" id="SSF52540">
    <property type="entry name" value="P-loop containing nucleoside triphosphate hydrolases"/>
    <property type="match status" value="1"/>
</dbReference>
<evidence type="ECO:0000256" key="2">
    <source>
        <dbReference type="ARBA" id="ARBA00022741"/>
    </source>
</evidence>
<dbReference type="SMART" id="SM00382">
    <property type="entry name" value="AAA"/>
    <property type="match status" value="1"/>
</dbReference>
<keyword evidence="7" id="KW-1185">Reference proteome</keyword>
<evidence type="ECO:0000259" key="5">
    <source>
        <dbReference type="SMART" id="SM00382"/>
    </source>
</evidence>